<reference evidence="3 4" key="1">
    <citation type="submission" date="2019-03" db="EMBL/GenBank/DDBJ databases">
        <authorList>
            <person name="Sebastian G."/>
            <person name="Baumann P."/>
            <person name="Ruckert C."/>
            <person name="Kalinowski J."/>
            <person name="Nebel B."/>
            <person name="Takors R."/>
            <person name="Blombach B."/>
        </authorList>
    </citation>
    <scope>NUCLEOTIDE SEQUENCE [LARGE SCALE GENOMIC DNA]</scope>
    <source>
        <strain evidence="3 4">DSM 1084</strain>
    </source>
</reference>
<dbReference type="EMBL" id="CP037867">
    <property type="protein sequence ID" value="QBM28203.1"/>
    <property type="molecule type" value="Genomic_DNA"/>
</dbReference>
<feature type="region of interest" description="Disordered" evidence="1">
    <location>
        <begin position="558"/>
        <end position="578"/>
    </location>
</feature>
<organism evidence="3 4">
    <name type="scientific">Hydrogenophaga pseudoflava</name>
    <name type="common">Pseudomonas carboxydoflava</name>
    <dbReference type="NCBI Taxonomy" id="47421"/>
    <lineage>
        <taxon>Bacteria</taxon>
        <taxon>Pseudomonadati</taxon>
        <taxon>Pseudomonadota</taxon>
        <taxon>Betaproteobacteria</taxon>
        <taxon>Burkholderiales</taxon>
        <taxon>Comamonadaceae</taxon>
        <taxon>Hydrogenophaga</taxon>
    </lineage>
</organism>
<dbReference type="SUPFAM" id="SSF49299">
    <property type="entry name" value="PKD domain"/>
    <property type="match status" value="1"/>
</dbReference>
<dbReference type="CDD" id="cd00146">
    <property type="entry name" value="PKD"/>
    <property type="match status" value="1"/>
</dbReference>
<dbReference type="AlphaFoldDB" id="A0A4V1ABJ7"/>
<dbReference type="Pfam" id="PF18885">
    <property type="entry name" value="DUF5648"/>
    <property type="match status" value="1"/>
</dbReference>
<accession>A0A4V1ABJ7</accession>
<dbReference type="InterPro" id="IPR035986">
    <property type="entry name" value="PKD_dom_sf"/>
</dbReference>
<sequence>MPLEALPTGGIASKQSYASGVIARKAAAVGIPAYRFYNSSTGAHFYTNNILEADSLLANFSSAFRLEGAAFWVAGSMSSGLSPVHRFIGVRSGVHFYTISEAERASLQAASSQYRYEGVAYYASQVAGEGLVPLYRFYVPSKGFHFYTTSESERASIQANLSAVYRFEGIAYYVLDSGSQAPAPDLGQTSQSVSARLEATRLSGPAPLAVQFDAAGTTSSLAGQHPFHQVRYSFNFGDERGQIWPISGLPKNVQTGGPLAAHVFDQPGTYQVRVRATDLAGGYSERSVSVEVLDPNALYAGTGTICVSAAGNFSDCPAGASRVTTMPSSATFNGRRVLLRRGETFGSIEIGHGSQNVQVGAFGTGAKPRVGNILVGAIGPSSSAFPRDITFMDLNILQRFEQFVTMSRLLLYRNTFEVPTGESVVAQINLASALQYVVEHHTLAPSQYYQPRELFVVENQLRGSTANPHLNMAGEGSRFVIMGNDMGTAQQHTVRLWRMNKGFIAHNALRGRSSDGIRHALKIHSGGLGAYDDNYGISGSTWASRQIVIANNRLGDATDNNSFTGGAAPQNNGPDSREGLEDVVLENNVFHRGPNTNTEFILMGRRMSSRGNTRADGGVPNINQFGNSYQLLPSDWVGPFYLQ</sequence>
<dbReference type="KEGG" id="hpse:HPF_10935"/>
<dbReference type="InterPro" id="IPR022409">
    <property type="entry name" value="PKD/Chitinase_dom"/>
</dbReference>
<dbReference type="Gene3D" id="2.60.40.10">
    <property type="entry name" value="Immunoglobulins"/>
    <property type="match status" value="1"/>
</dbReference>
<dbReference type="SMART" id="SM00089">
    <property type="entry name" value="PKD"/>
    <property type="match status" value="1"/>
</dbReference>
<feature type="domain" description="PKD" evidence="2">
    <location>
        <begin position="226"/>
        <end position="297"/>
    </location>
</feature>
<proteinExistence type="predicted"/>
<keyword evidence="4" id="KW-1185">Reference proteome</keyword>
<evidence type="ECO:0000313" key="4">
    <source>
        <dbReference type="Proteomes" id="UP000293912"/>
    </source>
</evidence>
<gene>
    <name evidence="3" type="ORF">HPF_10935</name>
</gene>
<dbReference type="Pfam" id="PF00801">
    <property type="entry name" value="PKD"/>
    <property type="match status" value="1"/>
</dbReference>
<dbReference type="PROSITE" id="PS50093">
    <property type="entry name" value="PKD"/>
    <property type="match status" value="1"/>
</dbReference>
<evidence type="ECO:0000259" key="2">
    <source>
        <dbReference type="PROSITE" id="PS50093"/>
    </source>
</evidence>
<dbReference type="InterPro" id="IPR000601">
    <property type="entry name" value="PKD_dom"/>
</dbReference>
<feature type="compositionally biased region" description="Polar residues" evidence="1">
    <location>
        <begin position="558"/>
        <end position="574"/>
    </location>
</feature>
<evidence type="ECO:0000313" key="3">
    <source>
        <dbReference type="EMBL" id="QBM28203.1"/>
    </source>
</evidence>
<protein>
    <submittedName>
        <fullName evidence="3">PKD domain protein</fullName>
    </submittedName>
</protein>
<dbReference type="InterPro" id="IPR013783">
    <property type="entry name" value="Ig-like_fold"/>
</dbReference>
<name>A0A4V1ABJ7_HYDPS</name>
<dbReference type="Proteomes" id="UP000293912">
    <property type="component" value="Chromosome"/>
</dbReference>
<dbReference type="InterPro" id="IPR043708">
    <property type="entry name" value="DUF5648"/>
</dbReference>
<evidence type="ECO:0000256" key="1">
    <source>
        <dbReference type="SAM" id="MobiDB-lite"/>
    </source>
</evidence>